<proteinExistence type="predicted"/>
<dbReference type="GO" id="GO:0006099">
    <property type="term" value="P:tricarboxylic acid cycle"/>
    <property type="evidence" value="ECO:0007669"/>
    <property type="project" value="InterPro"/>
</dbReference>
<comment type="caution">
    <text evidence="4">The sequence shown here is derived from an EMBL/GenBank/DDBJ whole genome shotgun (WGS) entry which is preliminary data.</text>
</comment>
<dbReference type="Gene3D" id="1.20.1440.90">
    <property type="entry name" value="Phosphoenolpyruvate/pyruvate domain"/>
    <property type="match status" value="1"/>
</dbReference>
<dbReference type="PANTHER" id="PTHR30523:SF32">
    <property type="entry name" value="PHOSPHOENOLPYRUVATE CARBOXYLASE"/>
    <property type="match status" value="1"/>
</dbReference>
<dbReference type="GO" id="GO:0008964">
    <property type="term" value="F:phosphoenolpyruvate carboxylase activity"/>
    <property type="evidence" value="ECO:0007669"/>
    <property type="project" value="InterPro"/>
</dbReference>
<dbReference type="EMBL" id="BSFL01000002">
    <property type="protein sequence ID" value="GLK80275.1"/>
    <property type="molecule type" value="Genomic_DNA"/>
</dbReference>
<dbReference type="InterPro" id="IPR033129">
    <property type="entry name" value="PEPCASE_His_AS"/>
</dbReference>
<dbReference type="InterPro" id="IPR015813">
    <property type="entry name" value="Pyrv/PenolPyrv_kinase-like_dom"/>
</dbReference>
<keyword evidence="5" id="KW-1185">Reference proteome</keyword>
<evidence type="ECO:0000256" key="1">
    <source>
        <dbReference type="ARBA" id="ARBA00003670"/>
    </source>
</evidence>
<name>A0A9W6N7C1_9HYPH</name>
<protein>
    <recommendedName>
        <fullName evidence="2">Phosphoenolpyruvate carboxylase</fullName>
    </recommendedName>
</protein>
<dbReference type="GO" id="GO:0015977">
    <property type="term" value="P:carbon fixation"/>
    <property type="evidence" value="ECO:0007669"/>
    <property type="project" value="InterPro"/>
</dbReference>
<dbReference type="SUPFAM" id="SSF51621">
    <property type="entry name" value="Phosphoenolpyruvate/pyruvate domain"/>
    <property type="match status" value="1"/>
</dbReference>
<organism evidence="4 5">
    <name type="scientific">Methylopila turkensis</name>
    <dbReference type="NCBI Taxonomy" id="1437816"/>
    <lineage>
        <taxon>Bacteria</taxon>
        <taxon>Pseudomonadati</taxon>
        <taxon>Pseudomonadota</taxon>
        <taxon>Alphaproteobacteria</taxon>
        <taxon>Hyphomicrobiales</taxon>
        <taxon>Methylopilaceae</taxon>
        <taxon>Methylopila</taxon>
    </lineage>
</organism>
<dbReference type="Pfam" id="PF00311">
    <property type="entry name" value="PEPcase"/>
    <property type="match status" value="1"/>
</dbReference>
<gene>
    <name evidence="4" type="ORF">GCM10008174_20160</name>
</gene>
<dbReference type="PANTHER" id="PTHR30523">
    <property type="entry name" value="PHOSPHOENOLPYRUVATE CARBOXYLASE"/>
    <property type="match status" value="1"/>
</dbReference>
<reference evidence="4" key="1">
    <citation type="journal article" date="2014" name="Int. J. Syst. Evol. Microbiol.">
        <title>Complete genome sequence of Corynebacterium casei LMG S-19264T (=DSM 44701T), isolated from a smear-ripened cheese.</title>
        <authorList>
            <consortium name="US DOE Joint Genome Institute (JGI-PGF)"/>
            <person name="Walter F."/>
            <person name="Albersmeier A."/>
            <person name="Kalinowski J."/>
            <person name="Ruckert C."/>
        </authorList>
    </citation>
    <scope>NUCLEOTIDE SEQUENCE</scope>
    <source>
        <strain evidence="4">VKM B-2748</strain>
    </source>
</reference>
<feature type="active site" evidence="3">
    <location>
        <position position="586"/>
    </location>
</feature>
<reference evidence="4" key="2">
    <citation type="submission" date="2023-01" db="EMBL/GenBank/DDBJ databases">
        <authorList>
            <person name="Sun Q."/>
            <person name="Evtushenko L."/>
        </authorList>
    </citation>
    <scope>NUCLEOTIDE SEQUENCE</scope>
    <source>
        <strain evidence="4">VKM B-2748</strain>
    </source>
</reference>
<dbReference type="Proteomes" id="UP001143309">
    <property type="component" value="Unassembled WGS sequence"/>
</dbReference>
<dbReference type="GO" id="GO:0005829">
    <property type="term" value="C:cytosol"/>
    <property type="evidence" value="ECO:0007669"/>
    <property type="project" value="TreeGrafter"/>
</dbReference>
<evidence type="ECO:0000256" key="3">
    <source>
        <dbReference type="PROSITE-ProRule" id="PRU10112"/>
    </source>
</evidence>
<evidence type="ECO:0000313" key="4">
    <source>
        <dbReference type="EMBL" id="GLK80275.1"/>
    </source>
</evidence>
<dbReference type="AlphaFoldDB" id="A0A9W6N7C1"/>
<evidence type="ECO:0000313" key="5">
    <source>
        <dbReference type="Proteomes" id="UP001143309"/>
    </source>
</evidence>
<dbReference type="InterPro" id="IPR021135">
    <property type="entry name" value="PEP_COase"/>
</dbReference>
<evidence type="ECO:0000256" key="2">
    <source>
        <dbReference type="ARBA" id="ARBA00022419"/>
    </source>
</evidence>
<dbReference type="PROSITE" id="PS00393">
    <property type="entry name" value="PEPCASE_2"/>
    <property type="match status" value="1"/>
</dbReference>
<accession>A0A9W6N7C1</accession>
<comment type="function">
    <text evidence="1">Forms oxaloacetate, a four-carbon dicarboxylic acid source for the tricarboxylic acid cycle.</text>
</comment>
<sequence>MDLAMTLHPQFSLSAPVSMDSFAPPMITGTEPDAATEILFRALVDVCRRHAPELEAVLKGEADISQLTPELMGRALHAQGLWFRLLSIVEENTAMRRRRNVERTQGRAAVNGTFSHVLAEAVAAGVKADEIHALLNDMRIRPTLTAHPTEAKRVTVLEKLRRIYLILRELELPRWTERERNSLMAELRDQIELIWMTGELQLEKATVVREVSWGLHFFDESLFDTLPELVESLESSLAEYYPDETFEVPAFFQFGSWIGGDRDGNPFVTSSVTRTTLKRNGRASMRRFRARIVDLGKLLSITEQALPTPISFRKELTARLAASGDGEAIQARNPGEHFRQFQTCILRKLDATIERNKEEPVILPGPFYVDADELINDLRALEQGLTDAGCRSLATNQVRPVRRMVEIFRFSTVLLDIRENSTRTTNTLREMWAAVEGATPADAPDVESSAWRAWLTAELSKPRTTRRVLEGLSDEARETLATFALVGEMRTELDREAVGCFILSMTRSVNDILGVYLLAKEARIYLDSPGVEICQLPIVPLFETIEDLRAAPSIMKELLSIPLIRRSVRWQGGFHEVMIGYSDSNKDGGYFASNWELYKAQAKLTEVGQQAGVPIAFFHGRGGSVSRGGAPTARAIAAQPPGSIRRQYRVTDQGEVVSFKYSNRGTAAYQMELTAASIMEQVLRSKTEKQGSRPEFDDAMEALSGASRAIYIQLIQHPGLVEYFQNASPLDELALLNIGSRPARRFGARSLSDLRAIPWVFAWAQNRHIITGWYGIGSALQNFIEVRGEDGETLLKSMFEQSKPFRLILDEVEKTLRMVDLSVAREYSKLAPNAQTRDEIFALIEAEYALTCEMCLRVSGGGEIAFRYPAFRERLSERLPVINQVSREQVELLRRYRSETDEFKREETKSALLLSINCIAVGFGATG</sequence>
<dbReference type="PRINTS" id="PR00150">
    <property type="entry name" value="PEPCARBXLASE"/>
</dbReference>